<reference evidence="2 3" key="1">
    <citation type="journal article" date="2018" name="Sci. Rep.">
        <title>Comparative genomics provides insights into the lifestyle and reveals functional heterogeneity of dark septate endophytic fungi.</title>
        <authorList>
            <person name="Knapp D.G."/>
            <person name="Nemeth J.B."/>
            <person name="Barry K."/>
            <person name="Hainaut M."/>
            <person name="Henrissat B."/>
            <person name="Johnson J."/>
            <person name="Kuo A."/>
            <person name="Lim J.H.P."/>
            <person name="Lipzen A."/>
            <person name="Nolan M."/>
            <person name="Ohm R.A."/>
            <person name="Tamas L."/>
            <person name="Grigoriev I.V."/>
            <person name="Spatafora J.W."/>
            <person name="Nagy L.G."/>
            <person name="Kovacs G.M."/>
        </authorList>
    </citation>
    <scope>NUCLEOTIDE SEQUENCE [LARGE SCALE GENOMIC DNA]</scope>
    <source>
        <strain evidence="2 3">DSE2036</strain>
    </source>
</reference>
<dbReference type="OrthoDB" id="3775051at2759"/>
<feature type="transmembrane region" description="Helical" evidence="1">
    <location>
        <begin position="193"/>
        <end position="215"/>
    </location>
</feature>
<accession>A0A2V1D8V4</accession>
<feature type="transmembrane region" description="Helical" evidence="1">
    <location>
        <begin position="297"/>
        <end position="322"/>
    </location>
</feature>
<feature type="transmembrane region" description="Helical" evidence="1">
    <location>
        <begin position="235"/>
        <end position="258"/>
    </location>
</feature>
<evidence type="ECO:0000256" key="1">
    <source>
        <dbReference type="SAM" id="Phobius"/>
    </source>
</evidence>
<feature type="transmembrane region" description="Helical" evidence="1">
    <location>
        <begin position="354"/>
        <end position="373"/>
    </location>
</feature>
<feature type="transmembrane region" description="Helical" evidence="1">
    <location>
        <begin position="270"/>
        <end position="291"/>
    </location>
</feature>
<keyword evidence="3" id="KW-1185">Reference proteome</keyword>
<keyword evidence="1" id="KW-0472">Membrane</keyword>
<gene>
    <name evidence="2" type="ORF">DM02DRAFT_619170</name>
</gene>
<name>A0A2V1D8V4_9PLEO</name>
<dbReference type="Proteomes" id="UP000244855">
    <property type="component" value="Unassembled WGS sequence"/>
</dbReference>
<proteinExistence type="predicted"/>
<keyword evidence="1" id="KW-0812">Transmembrane</keyword>
<keyword evidence="1" id="KW-1133">Transmembrane helix</keyword>
<dbReference type="EMBL" id="KZ805578">
    <property type="protein sequence ID" value="PVH93599.1"/>
    <property type="molecule type" value="Genomic_DNA"/>
</dbReference>
<evidence type="ECO:0000313" key="3">
    <source>
        <dbReference type="Proteomes" id="UP000244855"/>
    </source>
</evidence>
<feature type="transmembrane region" description="Helical" evidence="1">
    <location>
        <begin position="114"/>
        <end position="137"/>
    </location>
</feature>
<organism evidence="2 3">
    <name type="scientific">Periconia macrospinosa</name>
    <dbReference type="NCBI Taxonomy" id="97972"/>
    <lineage>
        <taxon>Eukaryota</taxon>
        <taxon>Fungi</taxon>
        <taxon>Dikarya</taxon>
        <taxon>Ascomycota</taxon>
        <taxon>Pezizomycotina</taxon>
        <taxon>Dothideomycetes</taxon>
        <taxon>Pleosporomycetidae</taxon>
        <taxon>Pleosporales</taxon>
        <taxon>Massarineae</taxon>
        <taxon>Periconiaceae</taxon>
        <taxon>Periconia</taxon>
    </lineage>
</organism>
<evidence type="ECO:0000313" key="2">
    <source>
        <dbReference type="EMBL" id="PVH93599.1"/>
    </source>
</evidence>
<sequence length="390" mass="44494">MDSTSNSTLSYATVQDHHDLVSWQSAFWALVPIQLSVMTQPSRRVLNFPIRLRTYIRSSPIICAFDCLSRLIEFSIILWYCILGSPHRAYEYLDDWFEEEPAKLGMQGVEDLRFIRALLFILGTLPQAVKLMCFGGILWTKAWAALFLISYITTETLPILRKRLLNPIQLHTLPVQGISRPNSRIHVLSRIRFTFAGIAVCLQTALLIWACAEIVRPLRVQEQIRGDHALSLFLFPLWIFTAFLVFCLILALVWWVFLTFCGASLHGSPVTAMIAAFIGLSLASAAIFWPVFTIPEIVWRLFGFYSLCTFVAACIMATVIFMRSEVFRREVLLHSQAIRLGGQDPDDWSMCNSIAAWSMFVVITIISILWYALRYSSEGTYKPSWTNRLG</sequence>
<dbReference type="AlphaFoldDB" id="A0A2V1D8V4"/>
<protein>
    <submittedName>
        <fullName evidence="2">Uncharacterized protein</fullName>
    </submittedName>
</protein>